<dbReference type="InterPro" id="IPR002559">
    <property type="entry name" value="Transposase_11"/>
</dbReference>
<evidence type="ECO:0000259" key="1">
    <source>
        <dbReference type="Pfam" id="PF01609"/>
    </source>
</evidence>
<proteinExistence type="predicted"/>
<keyword evidence="3" id="KW-1185">Reference proteome</keyword>
<dbReference type="EMBL" id="SJPO01000010">
    <property type="protein sequence ID" value="TWT73507.1"/>
    <property type="molecule type" value="Genomic_DNA"/>
</dbReference>
<reference evidence="2 3" key="1">
    <citation type="submission" date="2019-02" db="EMBL/GenBank/DDBJ databases">
        <title>Deep-cultivation of Planctomycetes and their phenomic and genomic characterization uncovers novel biology.</title>
        <authorList>
            <person name="Wiegand S."/>
            <person name="Jogler M."/>
            <person name="Boedeker C."/>
            <person name="Pinto D."/>
            <person name="Vollmers J."/>
            <person name="Rivas-Marin E."/>
            <person name="Kohn T."/>
            <person name="Peeters S.H."/>
            <person name="Heuer A."/>
            <person name="Rast P."/>
            <person name="Oberbeckmann S."/>
            <person name="Bunk B."/>
            <person name="Jeske O."/>
            <person name="Meyerdierks A."/>
            <person name="Storesund J.E."/>
            <person name="Kallscheuer N."/>
            <person name="Luecker S."/>
            <person name="Lage O.M."/>
            <person name="Pohl T."/>
            <person name="Merkel B.J."/>
            <person name="Hornburger P."/>
            <person name="Mueller R.-W."/>
            <person name="Bruemmer F."/>
            <person name="Labrenz M."/>
            <person name="Spormann A.M."/>
            <person name="Op Den Camp H."/>
            <person name="Overmann J."/>
            <person name="Amann R."/>
            <person name="Jetten M.S.M."/>
            <person name="Mascher T."/>
            <person name="Medema M.H."/>
            <person name="Devos D.P."/>
            <person name="Kaster A.-K."/>
            <person name="Ovreas L."/>
            <person name="Rohde M."/>
            <person name="Galperin M.Y."/>
            <person name="Jogler C."/>
        </authorList>
    </citation>
    <scope>NUCLEOTIDE SEQUENCE [LARGE SCALE GENOMIC DNA]</scope>
    <source>
        <strain evidence="2 3">Pla123a</strain>
    </source>
</reference>
<gene>
    <name evidence="2" type="ORF">Pla123a_38430</name>
</gene>
<feature type="domain" description="Transposase IS4-like" evidence="1">
    <location>
        <begin position="116"/>
        <end position="293"/>
    </location>
</feature>
<sequence length="315" mass="35855">MATTSKSPIAVLNAAWRVAQDALPAYSHRCSPKKFTQHQLFACLVLKKFLKTDYRGVEACLRDSSDLRSAIELEKVPHYTTLQKAADRLLLKPLARRLLDATVCSHLGRRRRVPLAAIDSTGLECTSASAYFVRRRAAVSSPWKTVVYHRFPKLSVICNVDTHFILAFETSRGPHPDVADFRPLLDDARRRVGMTSILADAGYDSEANHRHAREACGVRTVIPAKHGRPTDKPARGRYRRLMQVRFQRDAYRRRSQVETVMSMIKRRQGAHVPARSVRRQHRELRLMALAHNIMILLTRRVFDRACLTPFSPRGG</sequence>
<accession>A0A5C5YCR6</accession>
<organism evidence="2 3">
    <name type="scientific">Posidoniimonas polymericola</name>
    <dbReference type="NCBI Taxonomy" id="2528002"/>
    <lineage>
        <taxon>Bacteria</taxon>
        <taxon>Pseudomonadati</taxon>
        <taxon>Planctomycetota</taxon>
        <taxon>Planctomycetia</taxon>
        <taxon>Pirellulales</taxon>
        <taxon>Lacipirellulaceae</taxon>
        <taxon>Posidoniimonas</taxon>
    </lineage>
</organism>
<dbReference type="NCBIfam" id="NF033579">
    <property type="entry name" value="transpos_IS5_2"/>
    <property type="match status" value="1"/>
</dbReference>
<dbReference type="AlphaFoldDB" id="A0A5C5YCR6"/>
<dbReference type="GO" id="GO:0006313">
    <property type="term" value="P:DNA transposition"/>
    <property type="evidence" value="ECO:0007669"/>
    <property type="project" value="InterPro"/>
</dbReference>
<dbReference type="OrthoDB" id="258443at2"/>
<dbReference type="Proteomes" id="UP000318478">
    <property type="component" value="Unassembled WGS sequence"/>
</dbReference>
<comment type="caution">
    <text evidence="2">The sequence shown here is derived from an EMBL/GenBank/DDBJ whole genome shotgun (WGS) entry which is preliminary data.</text>
</comment>
<dbReference type="GO" id="GO:0004803">
    <property type="term" value="F:transposase activity"/>
    <property type="evidence" value="ECO:0007669"/>
    <property type="project" value="InterPro"/>
</dbReference>
<dbReference type="GO" id="GO:0003677">
    <property type="term" value="F:DNA binding"/>
    <property type="evidence" value="ECO:0007669"/>
    <property type="project" value="InterPro"/>
</dbReference>
<dbReference type="InterPro" id="IPR053520">
    <property type="entry name" value="Transposase_Tn903"/>
</dbReference>
<evidence type="ECO:0000313" key="3">
    <source>
        <dbReference type="Proteomes" id="UP000318478"/>
    </source>
</evidence>
<evidence type="ECO:0000313" key="2">
    <source>
        <dbReference type="EMBL" id="TWT73507.1"/>
    </source>
</evidence>
<protein>
    <submittedName>
        <fullName evidence="2">Transposase DDE domain protein</fullName>
    </submittedName>
</protein>
<dbReference type="RefSeq" id="WP_146589903.1">
    <property type="nucleotide sequence ID" value="NZ_SJPO01000010.1"/>
</dbReference>
<dbReference type="Pfam" id="PF01609">
    <property type="entry name" value="DDE_Tnp_1"/>
    <property type="match status" value="1"/>
</dbReference>
<name>A0A5C5YCR6_9BACT</name>